<proteinExistence type="predicted"/>
<organism evidence="2 3">
    <name type="scientific">Thelonectria olida</name>
    <dbReference type="NCBI Taxonomy" id="1576542"/>
    <lineage>
        <taxon>Eukaryota</taxon>
        <taxon>Fungi</taxon>
        <taxon>Dikarya</taxon>
        <taxon>Ascomycota</taxon>
        <taxon>Pezizomycotina</taxon>
        <taxon>Sordariomycetes</taxon>
        <taxon>Hypocreomycetidae</taxon>
        <taxon>Hypocreales</taxon>
        <taxon>Nectriaceae</taxon>
        <taxon>Thelonectria</taxon>
    </lineage>
</organism>
<protein>
    <recommendedName>
        <fullName evidence="1">Heterokaryon incompatibility domain-containing protein</fullName>
    </recommendedName>
</protein>
<dbReference type="OrthoDB" id="3477286at2759"/>
<comment type="caution">
    <text evidence="2">The sequence shown here is derived from an EMBL/GenBank/DDBJ whole genome shotgun (WGS) entry which is preliminary data.</text>
</comment>
<dbReference type="Proteomes" id="UP000777438">
    <property type="component" value="Unassembled WGS sequence"/>
</dbReference>
<sequence length="475" mass="52196">MMANISSKAETTISWLGEAAEESDDAVELIRKLGDWTRDHQGEIFDGEGDEPPGDGSIQTTTDAIEWLGLPLRKQNWPAVWRFLERPYWARVWIIQELAVRGRLAKASGILYCGTKQAERAQFDYFCGLMLVIIMSRKTVRADTHELDEPLKSMIIGGHPQGLTMAQTLGALTGDENNNLDWLLRVTARSKATDPRDKLYALLGLAGDGDLPTPDYTMGYEQMLKNFVSSHIKRYNSLTAVLGNRYIEMPSGPSWVPDLLHDNFHGGRGLIPAADNNCFRAAGSRTAIISINGALDTLSARGVSVGEIDKVIGPLIVAEKLSDPTQSIQSVSMSLGQDTFLEALRDFGKGLPESSREAFWRTFRPDFALKQQVAFGLDSIPADFMPREPESARYVAFVRPFTASLQAALSNRTFIATKDGRMGVGPYLAQAGDIVVVMFGAPFCLLLRPVGHEYRLVGDAYVHGIMPGELVKGLG</sequence>
<evidence type="ECO:0000259" key="1">
    <source>
        <dbReference type="Pfam" id="PF06985"/>
    </source>
</evidence>
<dbReference type="Pfam" id="PF26639">
    <property type="entry name" value="Het-6_barrel"/>
    <property type="match status" value="1"/>
</dbReference>
<feature type="domain" description="Heterokaryon incompatibility" evidence="1">
    <location>
        <begin position="1"/>
        <end position="97"/>
    </location>
</feature>
<name>A0A9P8W7P8_9HYPO</name>
<evidence type="ECO:0000313" key="2">
    <source>
        <dbReference type="EMBL" id="KAH6892526.1"/>
    </source>
</evidence>
<keyword evidence="3" id="KW-1185">Reference proteome</keyword>
<dbReference type="InterPro" id="IPR052895">
    <property type="entry name" value="HetReg/Transcr_Mod"/>
</dbReference>
<dbReference type="EMBL" id="JAGPYM010000007">
    <property type="protein sequence ID" value="KAH6892526.1"/>
    <property type="molecule type" value="Genomic_DNA"/>
</dbReference>
<reference evidence="2 3" key="1">
    <citation type="journal article" date="2021" name="Nat. Commun.">
        <title>Genetic determinants of endophytism in the Arabidopsis root mycobiome.</title>
        <authorList>
            <person name="Mesny F."/>
            <person name="Miyauchi S."/>
            <person name="Thiergart T."/>
            <person name="Pickel B."/>
            <person name="Atanasova L."/>
            <person name="Karlsson M."/>
            <person name="Huettel B."/>
            <person name="Barry K.W."/>
            <person name="Haridas S."/>
            <person name="Chen C."/>
            <person name="Bauer D."/>
            <person name="Andreopoulos W."/>
            <person name="Pangilinan J."/>
            <person name="LaButti K."/>
            <person name="Riley R."/>
            <person name="Lipzen A."/>
            <person name="Clum A."/>
            <person name="Drula E."/>
            <person name="Henrissat B."/>
            <person name="Kohler A."/>
            <person name="Grigoriev I.V."/>
            <person name="Martin F.M."/>
            <person name="Hacquard S."/>
        </authorList>
    </citation>
    <scope>NUCLEOTIDE SEQUENCE [LARGE SCALE GENOMIC DNA]</scope>
    <source>
        <strain evidence="2 3">MPI-CAGE-CH-0241</strain>
    </source>
</reference>
<dbReference type="PANTHER" id="PTHR24148">
    <property type="entry name" value="ANKYRIN REPEAT DOMAIN-CONTAINING PROTEIN 39 HOMOLOG-RELATED"/>
    <property type="match status" value="1"/>
</dbReference>
<accession>A0A9P8W7P8</accession>
<dbReference type="AlphaFoldDB" id="A0A9P8W7P8"/>
<evidence type="ECO:0000313" key="3">
    <source>
        <dbReference type="Proteomes" id="UP000777438"/>
    </source>
</evidence>
<gene>
    <name evidence="2" type="ORF">B0T10DRAFT_537491</name>
</gene>
<dbReference type="Pfam" id="PF06985">
    <property type="entry name" value="HET"/>
    <property type="match status" value="1"/>
</dbReference>
<dbReference type="InterPro" id="IPR010730">
    <property type="entry name" value="HET"/>
</dbReference>
<dbReference type="PANTHER" id="PTHR24148:SF82">
    <property type="entry name" value="HETEROKARYON INCOMPATIBILITY DOMAIN-CONTAINING PROTEIN"/>
    <property type="match status" value="1"/>
</dbReference>